<sequence length="138" mass="14744">MDAIKTRVSAVSRHLCRTSKSLNSTYASLSTRLPPPETAISHALAVLATAAGLFLLHAIFAALLHVVDALDFADLLIAPDDLAAAASPWPDTAGATAAYVLLVLLVLAVVPFNSYRRRRSRSRRGVGFRSSFVPDPSF</sequence>
<protein>
    <submittedName>
        <fullName evidence="2">Uncharacterized protein</fullName>
    </submittedName>
</protein>
<feature type="transmembrane region" description="Helical" evidence="1">
    <location>
        <begin position="43"/>
        <end position="67"/>
    </location>
</feature>
<evidence type="ECO:0000313" key="3">
    <source>
        <dbReference type="Proteomes" id="UP001217918"/>
    </source>
</evidence>
<feature type="transmembrane region" description="Helical" evidence="1">
    <location>
        <begin position="97"/>
        <end position="115"/>
    </location>
</feature>
<organism evidence="2 3">
    <name type="scientific">Phyllachora maydis</name>
    <dbReference type="NCBI Taxonomy" id="1825666"/>
    <lineage>
        <taxon>Eukaryota</taxon>
        <taxon>Fungi</taxon>
        <taxon>Dikarya</taxon>
        <taxon>Ascomycota</taxon>
        <taxon>Pezizomycotina</taxon>
        <taxon>Sordariomycetes</taxon>
        <taxon>Sordariomycetidae</taxon>
        <taxon>Phyllachorales</taxon>
        <taxon>Phyllachoraceae</taxon>
        <taxon>Phyllachora</taxon>
    </lineage>
</organism>
<comment type="caution">
    <text evidence="2">The sequence shown here is derived from an EMBL/GenBank/DDBJ whole genome shotgun (WGS) entry which is preliminary data.</text>
</comment>
<keyword evidence="3" id="KW-1185">Reference proteome</keyword>
<keyword evidence="1" id="KW-0812">Transmembrane</keyword>
<gene>
    <name evidence="2" type="ORF">P8C59_003594</name>
</gene>
<dbReference type="AlphaFoldDB" id="A0AAD9M9F4"/>
<proteinExistence type="predicted"/>
<reference evidence="2" key="1">
    <citation type="journal article" date="2023" name="Mol. Plant Microbe Interact.">
        <title>Elucidating the Obligate Nature and Biological Capacity of an Invasive Fungal Corn Pathogen.</title>
        <authorList>
            <person name="MacCready J.S."/>
            <person name="Roggenkamp E.M."/>
            <person name="Gdanetz K."/>
            <person name="Chilvers M.I."/>
        </authorList>
    </citation>
    <scope>NUCLEOTIDE SEQUENCE</scope>
    <source>
        <strain evidence="2">PM02</strain>
    </source>
</reference>
<evidence type="ECO:0000313" key="2">
    <source>
        <dbReference type="EMBL" id="KAK2068984.1"/>
    </source>
</evidence>
<name>A0AAD9M9F4_9PEZI</name>
<keyword evidence="1" id="KW-0472">Membrane</keyword>
<keyword evidence="1" id="KW-1133">Transmembrane helix</keyword>
<dbReference type="Proteomes" id="UP001217918">
    <property type="component" value="Unassembled WGS sequence"/>
</dbReference>
<accession>A0AAD9M9F4</accession>
<evidence type="ECO:0000256" key="1">
    <source>
        <dbReference type="SAM" id="Phobius"/>
    </source>
</evidence>
<dbReference type="EMBL" id="JAQQPM010000002">
    <property type="protein sequence ID" value="KAK2068984.1"/>
    <property type="molecule type" value="Genomic_DNA"/>
</dbReference>